<dbReference type="EMBL" id="JABSTV010001253">
    <property type="protein sequence ID" value="KAH7943473.1"/>
    <property type="molecule type" value="Genomic_DNA"/>
</dbReference>
<evidence type="ECO:0000256" key="1">
    <source>
        <dbReference type="SAM" id="MobiDB-lite"/>
    </source>
</evidence>
<dbReference type="AlphaFoldDB" id="A0A9D4PIT1"/>
<evidence type="ECO:0000313" key="3">
    <source>
        <dbReference type="Proteomes" id="UP000821837"/>
    </source>
</evidence>
<accession>A0A9D4PIT1</accession>
<reference evidence="2" key="1">
    <citation type="journal article" date="2020" name="Cell">
        <title>Large-Scale Comparative Analyses of Tick Genomes Elucidate Their Genetic Diversity and Vector Capacities.</title>
        <authorList>
            <consortium name="Tick Genome and Microbiome Consortium (TIGMIC)"/>
            <person name="Jia N."/>
            <person name="Wang J."/>
            <person name="Shi W."/>
            <person name="Du L."/>
            <person name="Sun Y."/>
            <person name="Zhan W."/>
            <person name="Jiang J.F."/>
            <person name="Wang Q."/>
            <person name="Zhang B."/>
            <person name="Ji P."/>
            <person name="Bell-Sakyi L."/>
            <person name="Cui X.M."/>
            <person name="Yuan T.T."/>
            <person name="Jiang B.G."/>
            <person name="Yang W.F."/>
            <person name="Lam T.T."/>
            <person name="Chang Q.C."/>
            <person name="Ding S.J."/>
            <person name="Wang X.J."/>
            <person name="Zhu J.G."/>
            <person name="Ruan X.D."/>
            <person name="Zhao L."/>
            <person name="Wei J.T."/>
            <person name="Ye R.Z."/>
            <person name="Que T.C."/>
            <person name="Du C.H."/>
            <person name="Zhou Y.H."/>
            <person name="Cheng J.X."/>
            <person name="Dai P.F."/>
            <person name="Guo W.B."/>
            <person name="Han X.H."/>
            <person name="Huang E.J."/>
            <person name="Li L.F."/>
            <person name="Wei W."/>
            <person name="Gao Y.C."/>
            <person name="Liu J.Z."/>
            <person name="Shao H.Z."/>
            <person name="Wang X."/>
            <person name="Wang C.C."/>
            <person name="Yang T.C."/>
            <person name="Huo Q.B."/>
            <person name="Li W."/>
            <person name="Chen H.Y."/>
            <person name="Chen S.E."/>
            <person name="Zhou L.G."/>
            <person name="Ni X.B."/>
            <person name="Tian J.H."/>
            <person name="Sheng Y."/>
            <person name="Liu T."/>
            <person name="Pan Y.S."/>
            <person name="Xia L.Y."/>
            <person name="Li J."/>
            <person name="Zhao F."/>
            <person name="Cao W.C."/>
        </authorList>
    </citation>
    <scope>NUCLEOTIDE SEQUENCE</scope>
    <source>
        <strain evidence="2">Rsan-2018</strain>
    </source>
</reference>
<reference evidence="2" key="2">
    <citation type="submission" date="2021-09" db="EMBL/GenBank/DDBJ databases">
        <authorList>
            <person name="Jia N."/>
            <person name="Wang J."/>
            <person name="Shi W."/>
            <person name="Du L."/>
            <person name="Sun Y."/>
            <person name="Zhan W."/>
            <person name="Jiang J."/>
            <person name="Wang Q."/>
            <person name="Zhang B."/>
            <person name="Ji P."/>
            <person name="Sakyi L.B."/>
            <person name="Cui X."/>
            <person name="Yuan T."/>
            <person name="Jiang B."/>
            <person name="Yang W."/>
            <person name="Lam T.T.-Y."/>
            <person name="Chang Q."/>
            <person name="Ding S."/>
            <person name="Wang X."/>
            <person name="Zhu J."/>
            <person name="Ruan X."/>
            <person name="Zhao L."/>
            <person name="Wei J."/>
            <person name="Que T."/>
            <person name="Du C."/>
            <person name="Cheng J."/>
            <person name="Dai P."/>
            <person name="Han X."/>
            <person name="Huang E."/>
            <person name="Gao Y."/>
            <person name="Liu J."/>
            <person name="Shao H."/>
            <person name="Ye R."/>
            <person name="Li L."/>
            <person name="Wei W."/>
            <person name="Wang X."/>
            <person name="Wang C."/>
            <person name="Huo Q."/>
            <person name="Li W."/>
            <person name="Guo W."/>
            <person name="Chen H."/>
            <person name="Chen S."/>
            <person name="Zhou L."/>
            <person name="Zhou L."/>
            <person name="Ni X."/>
            <person name="Tian J."/>
            <person name="Zhou Y."/>
            <person name="Sheng Y."/>
            <person name="Liu T."/>
            <person name="Pan Y."/>
            <person name="Xia L."/>
            <person name="Li J."/>
            <person name="Zhao F."/>
            <person name="Cao W."/>
        </authorList>
    </citation>
    <scope>NUCLEOTIDE SEQUENCE</scope>
    <source>
        <strain evidence="2">Rsan-2018</strain>
        <tissue evidence="2">Larvae</tissue>
    </source>
</reference>
<sequence length="120" mass="13304">MRAPRSSSLQDLDVPSHLVFHAIPIQKADECITISNVFSDSPEPHPRLQAQTLAGYADGHFVLNEDSRRAYSLTLRSNPNMLPQREDSDTAPHLPDVAKPPVKKTRSDDAQPPTMNPNKP</sequence>
<protein>
    <submittedName>
        <fullName evidence="2">Uncharacterized protein</fullName>
    </submittedName>
</protein>
<comment type="caution">
    <text evidence="2">The sequence shown here is derived from an EMBL/GenBank/DDBJ whole genome shotgun (WGS) entry which is preliminary data.</text>
</comment>
<organism evidence="2 3">
    <name type="scientific">Rhipicephalus sanguineus</name>
    <name type="common">Brown dog tick</name>
    <name type="synonym">Ixodes sanguineus</name>
    <dbReference type="NCBI Taxonomy" id="34632"/>
    <lineage>
        <taxon>Eukaryota</taxon>
        <taxon>Metazoa</taxon>
        <taxon>Ecdysozoa</taxon>
        <taxon>Arthropoda</taxon>
        <taxon>Chelicerata</taxon>
        <taxon>Arachnida</taxon>
        <taxon>Acari</taxon>
        <taxon>Parasitiformes</taxon>
        <taxon>Ixodida</taxon>
        <taxon>Ixodoidea</taxon>
        <taxon>Ixodidae</taxon>
        <taxon>Rhipicephalinae</taxon>
        <taxon>Rhipicephalus</taxon>
        <taxon>Rhipicephalus</taxon>
    </lineage>
</organism>
<feature type="region of interest" description="Disordered" evidence="1">
    <location>
        <begin position="77"/>
        <end position="120"/>
    </location>
</feature>
<dbReference type="Proteomes" id="UP000821837">
    <property type="component" value="Unassembled WGS sequence"/>
</dbReference>
<proteinExistence type="predicted"/>
<gene>
    <name evidence="2" type="ORF">HPB52_008779</name>
</gene>
<name>A0A9D4PIT1_RHISA</name>
<evidence type="ECO:0000313" key="2">
    <source>
        <dbReference type="EMBL" id="KAH7943473.1"/>
    </source>
</evidence>
<keyword evidence="3" id="KW-1185">Reference proteome</keyword>